<sequence length="68" mass="7539">MNRVKSSLSLTSKRGGRGYDSKSKFELFLIGTLVSLMFITIESGPNHNPSSFCVPVIGLGFFLKKRKD</sequence>
<reference evidence="1" key="1">
    <citation type="submission" date="2018-02" db="EMBL/GenBank/DDBJ databases">
        <title>Rhizophora mucronata_Transcriptome.</title>
        <authorList>
            <person name="Meera S.P."/>
            <person name="Sreeshan A."/>
            <person name="Augustine A."/>
        </authorList>
    </citation>
    <scope>NUCLEOTIDE SEQUENCE</scope>
    <source>
        <tissue evidence="1">Leaf</tissue>
    </source>
</reference>
<name>A0A2P2QMB2_RHIMU</name>
<dbReference type="AlphaFoldDB" id="A0A2P2QMB2"/>
<organism evidence="1">
    <name type="scientific">Rhizophora mucronata</name>
    <name type="common">Asiatic mangrove</name>
    <dbReference type="NCBI Taxonomy" id="61149"/>
    <lineage>
        <taxon>Eukaryota</taxon>
        <taxon>Viridiplantae</taxon>
        <taxon>Streptophyta</taxon>
        <taxon>Embryophyta</taxon>
        <taxon>Tracheophyta</taxon>
        <taxon>Spermatophyta</taxon>
        <taxon>Magnoliopsida</taxon>
        <taxon>eudicotyledons</taxon>
        <taxon>Gunneridae</taxon>
        <taxon>Pentapetalae</taxon>
        <taxon>rosids</taxon>
        <taxon>fabids</taxon>
        <taxon>Malpighiales</taxon>
        <taxon>Rhizophoraceae</taxon>
        <taxon>Rhizophora</taxon>
    </lineage>
</organism>
<dbReference type="EMBL" id="GGEC01087639">
    <property type="protein sequence ID" value="MBX68123.1"/>
    <property type="molecule type" value="Transcribed_RNA"/>
</dbReference>
<accession>A0A2P2QMB2</accession>
<proteinExistence type="predicted"/>
<evidence type="ECO:0000313" key="1">
    <source>
        <dbReference type="EMBL" id="MBX68123.1"/>
    </source>
</evidence>
<protein>
    <submittedName>
        <fullName evidence="1">Protein ROOT PRIMORDIUM DEFECTIVE 1</fullName>
    </submittedName>
</protein>